<feature type="compositionally biased region" description="Acidic residues" evidence="1">
    <location>
        <begin position="282"/>
        <end position="300"/>
    </location>
</feature>
<feature type="compositionally biased region" description="Acidic residues" evidence="1">
    <location>
        <begin position="324"/>
        <end position="377"/>
    </location>
</feature>
<feature type="compositionally biased region" description="Acidic residues" evidence="1">
    <location>
        <begin position="239"/>
        <end position="268"/>
    </location>
</feature>
<sequence length="377" mass="40991">MVSKLAFSSLALFISSSSVLAQFQGTTYNQTGPFLLRVVSADNDALEGNYLTTCRAGAAIEGLCIGSNDVNNFTLSFFYNYTIVNGQPSKTGFLTWSVPVTAAEGPFSLSEPMSLMFEPGSNVAVPMFTPSQGGTPVGWDNDTLFIAAPYDDSKFRPNIYPNATTTDGSIMRQLRNWHSCWVLYSAYYFNSVGWVSGGEPRNPTCQPVTIVRVDPASLIIASPSDELPDADSQVAPGEGQDDEDDEADDDEADDDDDADDDADDEDASAEGQQEGQQQNSEEAQDGSAEESASDSADESQDEHGLIGAVQDTTSESQEGQTQEETQEEQTQEGEQVQEGEQAQEVEQPSEEVHEEEQPQEEVHEEEEHEGEEHEGEE</sequence>
<feature type="region of interest" description="Disordered" evidence="1">
    <location>
        <begin position="222"/>
        <end position="377"/>
    </location>
</feature>
<protein>
    <recommendedName>
        <fullName evidence="3">DUF7907 domain-containing protein</fullName>
    </recommendedName>
</protein>
<reference evidence="4" key="1">
    <citation type="submission" date="2023-06" db="EMBL/GenBank/DDBJ databases">
        <title>Genome-scale phylogeny and comparative genomics of the fungal order Sordariales.</title>
        <authorList>
            <consortium name="Lawrence Berkeley National Laboratory"/>
            <person name="Hensen N."/>
            <person name="Bonometti L."/>
            <person name="Westerberg I."/>
            <person name="Brannstrom I.O."/>
            <person name="Guillou S."/>
            <person name="Cros-Aarteil S."/>
            <person name="Calhoun S."/>
            <person name="Haridas S."/>
            <person name="Kuo A."/>
            <person name="Mondo S."/>
            <person name="Pangilinan J."/>
            <person name="Riley R."/>
            <person name="Labutti K."/>
            <person name="Andreopoulos B."/>
            <person name="Lipzen A."/>
            <person name="Chen C."/>
            <person name="Yanf M."/>
            <person name="Daum C."/>
            <person name="Ng V."/>
            <person name="Clum A."/>
            <person name="Steindorff A."/>
            <person name="Ohm R."/>
            <person name="Martin F."/>
            <person name="Silar P."/>
            <person name="Natvig D."/>
            <person name="Lalanne C."/>
            <person name="Gautier V."/>
            <person name="Ament-Velasquez S.L."/>
            <person name="Kruys A."/>
            <person name="Hutchinson M.I."/>
            <person name="Powell A.J."/>
            <person name="Barry K."/>
            <person name="Miller A.N."/>
            <person name="Grigoriev I.V."/>
            <person name="Debuchy R."/>
            <person name="Gladieux P."/>
            <person name="Thoren M.H."/>
            <person name="Johannesson H."/>
        </authorList>
    </citation>
    <scope>NUCLEOTIDE SEQUENCE</scope>
    <source>
        <strain evidence="4">CBS 540.89</strain>
    </source>
</reference>
<organism evidence="4 5">
    <name type="scientific">Apiosordaria backusii</name>
    <dbReference type="NCBI Taxonomy" id="314023"/>
    <lineage>
        <taxon>Eukaryota</taxon>
        <taxon>Fungi</taxon>
        <taxon>Dikarya</taxon>
        <taxon>Ascomycota</taxon>
        <taxon>Pezizomycotina</taxon>
        <taxon>Sordariomycetes</taxon>
        <taxon>Sordariomycetidae</taxon>
        <taxon>Sordariales</taxon>
        <taxon>Lasiosphaeriaceae</taxon>
        <taxon>Apiosordaria</taxon>
    </lineage>
</organism>
<dbReference type="EMBL" id="JAUKTV010000008">
    <property type="protein sequence ID" value="KAK0732853.1"/>
    <property type="molecule type" value="Genomic_DNA"/>
</dbReference>
<evidence type="ECO:0000256" key="2">
    <source>
        <dbReference type="SAM" id="SignalP"/>
    </source>
</evidence>
<proteinExistence type="predicted"/>
<name>A0AA40BEN3_9PEZI</name>
<evidence type="ECO:0000256" key="1">
    <source>
        <dbReference type="SAM" id="MobiDB-lite"/>
    </source>
</evidence>
<accession>A0AA40BEN3</accession>
<keyword evidence="2" id="KW-0732">Signal</keyword>
<dbReference type="Pfam" id="PF25484">
    <property type="entry name" value="DUF7907"/>
    <property type="match status" value="1"/>
</dbReference>
<evidence type="ECO:0000313" key="5">
    <source>
        <dbReference type="Proteomes" id="UP001172159"/>
    </source>
</evidence>
<dbReference type="InterPro" id="IPR057229">
    <property type="entry name" value="DUF7907"/>
</dbReference>
<gene>
    <name evidence="4" type="ORF">B0T21DRAFT_452385</name>
</gene>
<evidence type="ECO:0000313" key="4">
    <source>
        <dbReference type="EMBL" id="KAK0732853.1"/>
    </source>
</evidence>
<evidence type="ECO:0000259" key="3">
    <source>
        <dbReference type="Pfam" id="PF25484"/>
    </source>
</evidence>
<feature type="domain" description="DUF7907" evidence="3">
    <location>
        <begin position="33"/>
        <end position="213"/>
    </location>
</feature>
<dbReference type="AlphaFoldDB" id="A0AA40BEN3"/>
<feature type="compositionally biased region" description="Low complexity" evidence="1">
    <location>
        <begin position="310"/>
        <end position="323"/>
    </location>
</feature>
<feature type="chain" id="PRO_5041385873" description="DUF7907 domain-containing protein" evidence="2">
    <location>
        <begin position="22"/>
        <end position="377"/>
    </location>
</feature>
<comment type="caution">
    <text evidence="4">The sequence shown here is derived from an EMBL/GenBank/DDBJ whole genome shotgun (WGS) entry which is preliminary data.</text>
</comment>
<keyword evidence="5" id="KW-1185">Reference proteome</keyword>
<feature type="signal peptide" evidence="2">
    <location>
        <begin position="1"/>
        <end position="21"/>
    </location>
</feature>
<dbReference type="Proteomes" id="UP001172159">
    <property type="component" value="Unassembled WGS sequence"/>
</dbReference>
<feature type="compositionally biased region" description="Low complexity" evidence="1">
    <location>
        <begin position="269"/>
        <end position="281"/>
    </location>
</feature>